<evidence type="ECO:0000313" key="15">
    <source>
        <dbReference type="EMBL" id="PKI63550.1"/>
    </source>
</evidence>
<feature type="transmembrane region" description="Helical" evidence="13">
    <location>
        <begin position="66"/>
        <end position="86"/>
    </location>
</feature>
<evidence type="ECO:0000256" key="9">
    <source>
        <dbReference type="ARBA" id="ARBA00023136"/>
    </source>
</evidence>
<dbReference type="InterPro" id="IPR018422">
    <property type="entry name" value="Cation/H_exchanger_CPA1"/>
</dbReference>
<dbReference type="EMBL" id="PGOL01000887">
    <property type="protein sequence ID" value="PKI63550.1"/>
    <property type="molecule type" value="Genomic_DNA"/>
</dbReference>
<dbReference type="InterPro" id="IPR006153">
    <property type="entry name" value="Cation/H_exchanger_TM"/>
</dbReference>
<comment type="catalytic activity">
    <reaction evidence="12">
        <text>K(+)(in) + H(+)(out) = K(+)(out) + H(+)(in)</text>
        <dbReference type="Rhea" id="RHEA:29467"/>
        <dbReference type="ChEBI" id="CHEBI:15378"/>
        <dbReference type="ChEBI" id="CHEBI:29103"/>
    </reaction>
</comment>
<evidence type="ECO:0000256" key="13">
    <source>
        <dbReference type="SAM" id="Phobius"/>
    </source>
</evidence>
<dbReference type="Proteomes" id="UP000233551">
    <property type="component" value="Unassembled WGS sequence"/>
</dbReference>
<evidence type="ECO:0000256" key="12">
    <source>
        <dbReference type="ARBA" id="ARBA00047912"/>
    </source>
</evidence>
<comment type="caution">
    <text evidence="15">The sequence shown here is derived from an EMBL/GenBank/DDBJ whole genome shotgun (WGS) entry which is preliminary data.</text>
</comment>
<reference evidence="15 16" key="1">
    <citation type="submission" date="2017-11" db="EMBL/GenBank/DDBJ databases">
        <title>De-novo sequencing of pomegranate (Punica granatum L.) genome.</title>
        <authorList>
            <person name="Akparov Z."/>
            <person name="Amiraslanov A."/>
            <person name="Hajiyeva S."/>
            <person name="Abbasov M."/>
            <person name="Kaur K."/>
            <person name="Hamwieh A."/>
            <person name="Solovyev V."/>
            <person name="Salamov A."/>
            <person name="Braich B."/>
            <person name="Kosarev P."/>
            <person name="Mahmoud A."/>
            <person name="Hajiyev E."/>
            <person name="Babayeva S."/>
            <person name="Izzatullayeva V."/>
            <person name="Mammadov A."/>
            <person name="Mammadov A."/>
            <person name="Sharifova S."/>
            <person name="Ojaghi J."/>
            <person name="Eynullazada K."/>
            <person name="Bayramov B."/>
            <person name="Abdulazimova A."/>
            <person name="Shahmuradov I."/>
        </authorList>
    </citation>
    <scope>NUCLEOTIDE SEQUENCE [LARGE SCALE GENOMIC DNA]</scope>
    <source>
        <strain evidence="16">cv. AG2017</strain>
        <tissue evidence="15">Leaf</tissue>
    </source>
</reference>
<dbReference type="STRING" id="22663.A0A2I0K5V3"/>
<keyword evidence="5" id="KW-0630">Potassium</keyword>
<keyword evidence="9 13" id="KW-0472">Membrane</keyword>
<sequence>MMIGRAAFVFPLANLLNFKKRSDSEKIVFRQQFIMWWAGLMRGVVTIALSYSEFAQTQKTSAKDSALMITCTLIVVLFSTVVFGSITKPLIEAVLLRHRKPAVSDATDIPSLEDLRLLFVETARQHISRSASVMSGDNADHGQAVCISSSVSNVKLRECTT</sequence>
<evidence type="ECO:0000256" key="11">
    <source>
        <dbReference type="ARBA" id="ARBA00047524"/>
    </source>
</evidence>
<evidence type="ECO:0000259" key="14">
    <source>
        <dbReference type="Pfam" id="PF00999"/>
    </source>
</evidence>
<proteinExistence type="predicted"/>
<dbReference type="GO" id="GO:0015386">
    <property type="term" value="F:potassium:proton antiporter activity"/>
    <property type="evidence" value="ECO:0007669"/>
    <property type="project" value="TreeGrafter"/>
</dbReference>
<evidence type="ECO:0000313" key="16">
    <source>
        <dbReference type="Proteomes" id="UP000233551"/>
    </source>
</evidence>
<keyword evidence="3" id="KW-0633">Potassium transport</keyword>
<keyword evidence="10" id="KW-0739">Sodium transport</keyword>
<feature type="domain" description="Cation/H+ exchanger transmembrane" evidence="14">
    <location>
        <begin position="1"/>
        <end position="92"/>
    </location>
</feature>
<evidence type="ECO:0000256" key="8">
    <source>
        <dbReference type="ARBA" id="ARBA00023065"/>
    </source>
</evidence>
<protein>
    <recommendedName>
        <fullName evidence="14">Cation/H+ exchanger transmembrane domain-containing protein</fullName>
    </recommendedName>
</protein>
<keyword evidence="8" id="KW-0406">Ion transport</keyword>
<accession>A0A2I0K5V3</accession>
<name>A0A2I0K5V3_PUNGR</name>
<feature type="transmembrane region" description="Helical" evidence="13">
    <location>
        <begin position="34"/>
        <end position="54"/>
    </location>
</feature>
<dbReference type="PANTHER" id="PTHR10110:SF197">
    <property type="entry name" value="SODIUM_HYDROGEN EXCHANGER"/>
    <property type="match status" value="1"/>
</dbReference>
<keyword evidence="2" id="KW-0813">Transport</keyword>
<dbReference type="AlphaFoldDB" id="A0A2I0K5V3"/>
<dbReference type="GO" id="GO:0098719">
    <property type="term" value="P:sodium ion import across plasma membrane"/>
    <property type="evidence" value="ECO:0007669"/>
    <property type="project" value="TreeGrafter"/>
</dbReference>
<evidence type="ECO:0000256" key="1">
    <source>
        <dbReference type="ARBA" id="ARBA00004141"/>
    </source>
</evidence>
<comment type="catalytic activity">
    <reaction evidence="11">
        <text>Na(+)(in) + H(+)(out) = Na(+)(out) + H(+)(in)</text>
        <dbReference type="Rhea" id="RHEA:29419"/>
        <dbReference type="ChEBI" id="CHEBI:15378"/>
        <dbReference type="ChEBI" id="CHEBI:29101"/>
    </reaction>
</comment>
<dbReference type="PANTHER" id="PTHR10110">
    <property type="entry name" value="SODIUM/HYDROGEN EXCHANGER"/>
    <property type="match status" value="1"/>
</dbReference>
<evidence type="ECO:0000256" key="10">
    <source>
        <dbReference type="ARBA" id="ARBA00023201"/>
    </source>
</evidence>
<dbReference type="GO" id="GO:0015385">
    <property type="term" value="F:sodium:proton antiporter activity"/>
    <property type="evidence" value="ECO:0007669"/>
    <property type="project" value="InterPro"/>
</dbReference>
<dbReference type="GO" id="GO:0051453">
    <property type="term" value="P:regulation of intracellular pH"/>
    <property type="evidence" value="ECO:0007669"/>
    <property type="project" value="TreeGrafter"/>
</dbReference>
<keyword evidence="4 13" id="KW-0812">Transmembrane</keyword>
<dbReference type="Pfam" id="PF00999">
    <property type="entry name" value="Na_H_Exchanger"/>
    <property type="match status" value="1"/>
</dbReference>
<keyword evidence="7" id="KW-0915">Sodium</keyword>
<evidence type="ECO:0000256" key="5">
    <source>
        <dbReference type="ARBA" id="ARBA00022958"/>
    </source>
</evidence>
<keyword evidence="16" id="KW-1185">Reference proteome</keyword>
<gene>
    <name evidence="15" type="ORF">CRG98_016068</name>
</gene>
<dbReference type="GO" id="GO:0005886">
    <property type="term" value="C:plasma membrane"/>
    <property type="evidence" value="ECO:0007669"/>
    <property type="project" value="TreeGrafter"/>
</dbReference>
<comment type="subcellular location">
    <subcellularLocation>
        <location evidence="1">Membrane</location>
        <topology evidence="1">Multi-pass membrane protein</topology>
    </subcellularLocation>
</comment>
<evidence type="ECO:0000256" key="7">
    <source>
        <dbReference type="ARBA" id="ARBA00023053"/>
    </source>
</evidence>
<evidence type="ECO:0000256" key="6">
    <source>
        <dbReference type="ARBA" id="ARBA00022989"/>
    </source>
</evidence>
<evidence type="ECO:0000256" key="3">
    <source>
        <dbReference type="ARBA" id="ARBA00022538"/>
    </source>
</evidence>
<keyword evidence="6 13" id="KW-1133">Transmembrane helix</keyword>
<evidence type="ECO:0000256" key="2">
    <source>
        <dbReference type="ARBA" id="ARBA00022448"/>
    </source>
</evidence>
<organism evidence="15 16">
    <name type="scientific">Punica granatum</name>
    <name type="common">Pomegranate</name>
    <dbReference type="NCBI Taxonomy" id="22663"/>
    <lineage>
        <taxon>Eukaryota</taxon>
        <taxon>Viridiplantae</taxon>
        <taxon>Streptophyta</taxon>
        <taxon>Embryophyta</taxon>
        <taxon>Tracheophyta</taxon>
        <taxon>Spermatophyta</taxon>
        <taxon>Magnoliopsida</taxon>
        <taxon>eudicotyledons</taxon>
        <taxon>Gunneridae</taxon>
        <taxon>Pentapetalae</taxon>
        <taxon>rosids</taxon>
        <taxon>malvids</taxon>
        <taxon>Myrtales</taxon>
        <taxon>Lythraceae</taxon>
        <taxon>Punica</taxon>
    </lineage>
</organism>
<evidence type="ECO:0000256" key="4">
    <source>
        <dbReference type="ARBA" id="ARBA00022692"/>
    </source>
</evidence>